<dbReference type="Gene3D" id="6.10.250.1890">
    <property type="match status" value="1"/>
</dbReference>
<dbReference type="PROSITE" id="PS00978">
    <property type="entry name" value="FAD_G3PDH_2"/>
    <property type="match status" value="1"/>
</dbReference>
<dbReference type="PANTHER" id="PTHR11985:SF15">
    <property type="entry name" value="GLYCEROL-3-PHOSPHATE DEHYDROGENASE, MITOCHONDRIAL"/>
    <property type="match status" value="1"/>
</dbReference>
<keyword evidence="4" id="KW-0274">FAD</keyword>
<feature type="domain" description="FAD dependent oxidoreductase" evidence="7">
    <location>
        <begin position="8"/>
        <end position="356"/>
    </location>
</feature>
<dbReference type="STRING" id="1675527.AIOL_004328"/>
<dbReference type="InterPro" id="IPR038299">
    <property type="entry name" value="DAO_C_sf"/>
</dbReference>
<evidence type="ECO:0000259" key="7">
    <source>
        <dbReference type="Pfam" id="PF01266"/>
    </source>
</evidence>
<dbReference type="PRINTS" id="PR01001">
    <property type="entry name" value="FADG3PDH"/>
</dbReference>
<evidence type="ECO:0000256" key="3">
    <source>
        <dbReference type="ARBA" id="ARBA00022630"/>
    </source>
</evidence>
<proteinExistence type="inferred from homology"/>
<evidence type="ECO:0000256" key="4">
    <source>
        <dbReference type="ARBA" id="ARBA00022827"/>
    </source>
</evidence>
<keyword evidence="10" id="KW-1185">Reference proteome</keyword>
<dbReference type="EMBL" id="LFTY01000002">
    <property type="protein sequence ID" value="KMW59346.1"/>
    <property type="molecule type" value="Genomic_DNA"/>
</dbReference>
<feature type="domain" description="Alpha-glycerophosphate oxidase C-terminal" evidence="8">
    <location>
        <begin position="402"/>
        <end position="508"/>
    </location>
</feature>
<dbReference type="Gene3D" id="3.30.9.10">
    <property type="entry name" value="D-Amino Acid Oxidase, subunit A, domain 2"/>
    <property type="match status" value="1"/>
</dbReference>
<dbReference type="SUPFAM" id="SSF54373">
    <property type="entry name" value="FAD-linked reductases, C-terminal domain"/>
    <property type="match status" value="1"/>
</dbReference>
<dbReference type="Pfam" id="PF01266">
    <property type="entry name" value="DAO"/>
    <property type="match status" value="1"/>
</dbReference>
<keyword evidence="5 6" id="KW-0560">Oxidoreductase</keyword>
<dbReference type="Gene3D" id="1.10.8.870">
    <property type="entry name" value="Alpha-glycerophosphate oxidase, cap domain"/>
    <property type="match status" value="1"/>
</dbReference>
<dbReference type="PATRIC" id="fig|1675527.3.peg.4528"/>
<evidence type="ECO:0000256" key="6">
    <source>
        <dbReference type="RuleBase" id="RU361217"/>
    </source>
</evidence>
<dbReference type="GO" id="GO:0009331">
    <property type="term" value="C:glycerol-3-phosphate dehydrogenase (FAD) complex"/>
    <property type="evidence" value="ECO:0007669"/>
    <property type="project" value="UniProtKB-UniRule"/>
</dbReference>
<dbReference type="PROSITE" id="PS00977">
    <property type="entry name" value="FAD_G3PDH_1"/>
    <property type="match status" value="1"/>
</dbReference>
<dbReference type="SUPFAM" id="SSF51905">
    <property type="entry name" value="FAD/NAD(P)-binding domain"/>
    <property type="match status" value="1"/>
</dbReference>
<dbReference type="NCBIfam" id="NF008899">
    <property type="entry name" value="PRK12266.1"/>
    <property type="match status" value="1"/>
</dbReference>
<dbReference type="OrthoDB" id="9766796at2"/>
<sequence>MAHQDPLDLFIIGGGINGCGIARDAAGRGLKVSLAEMNDLASATSSASTKLFHGGLRYLEYLEVRLVREALIERETLLRAMPHISWPMRFVLPYHREQRFEGDTPVGRALRLVMPWMKGRRPAWLIRLGLFMYDNLGGRKILPGTRTLDLTSDPAGAPLQPQYAKAFEYSDCWIEDSRLVVLNARDAAARGAEIMTRTKVTSAENRDGVWHVTLSNGETRQARMLVNAAGPWVEDVIKGVVRLNAREGVRLVRGSHIVTRKLFDHDKCYFFQGRDGRIIFAIPYEGDFTLIGTTDADHADPSTRPEITDAERDYLLDFASEYFKQTVTRDDIVWTYSGVRPLYDDGASSASAATRDYVLKVDESAGAPVLNVFGGKITTYRKLAEHALAKIGAHLDVKADWTGGVALPGGDFPVDGVAAQVGALQDAHGFLTDAWAKRLVRAYGTEAAEILSGADTAADLGQHFGATLTAREVAWLMDREYARTAEDVVWRRSKLGLKMDKEQVASLDAWMAQQKDAAA</sequence>
<dbReference type="RefSeq" id="WP_049644836.1">
    <property type="nucleotide sequence ID" value="NZ_LFTY01000002.1"/>
</dbReference>
<dbReference type="InterPro" id="IPR006076">
    <property type="entry name" value="FAD-dep_OxRdtase"/>
</dbReference>
<comment type="caution">
    <text evidence="9">The sequence shown here is derived from an EMBL/GenBank/DDBJ whole genome shotgun (WGS) entry which is preliminary data.</text>
</comment>
<dbReference type="Gene3D" id="3.50.50.60">
    <property type="entry name" value="FAD/NAD(P)-binding domain"/>
    <property type="match status" value="1"/>
</dbReference>
<gene>
    <name evidence="9" type="ORF">AIOL_004328</name>
</gene>
<dbReference type="InterPro" id="IPR031656">
    <property type="entry name" value="DAO_C"/>
</dbReference>
<dbReference type="EC" id="1.1.5.3" evidence="6"/>
<protein>
    <recommendedName>
        <fullName evidence="6">Glycerol-3-phosphate dehydrogenase</fullName>
        <ecNumber evidence="6">1.1.5.3</ecNumber>
    </recommendedName>
</protein>
<dbReference type="GO" id="GO:0004368">
    <property type="term" value="F:glycerol-3-phosphate dehydrogenase (quinone) activity"/>
    <property type="evidence" value="ECO:0007669"/>
    <property type="project" value="UniProtKB-EC"/>
</dbReference>
<dbReference type="GO" id="GO:0046168">
    <property type="term" value="P:glycerol-3-phosphate catabolic process"/>
    <property type="evidence" value="ECO:0007669"/>
    <property type="project" value="TreeGrafter"/>
</dbReference>
<dbReference type="PANTHER" id="PTHR11985">
    <property type="entry name" value="GLYCEROL-3-PHOSPHATE DEHYDROGENASE"/>
    <property type="match status" value="1"/>
</dbReference>
<comment type="similarity">
    <text evidence="2 6">Belongs to the FAD-dependent glycerol-3-phosphate dehydrogenase family.</text>
</comment>
<evidence type="ECO:0000256" key="2">
    <source>
        <dbReference type="ARBA" id="ARBA00007330"/>
    </source>
</evidence>
<keyword evidence="3 6" id="KW-0285">Flavoprotein</keyword>
<name>A0A0J9E9P2_9RHOB</name>
<evidence type="ECO:0000313" key="9">
    <source>
        <dbReference type="EMBL" id="KMW59346.1"/>
    </source>
</evidence>
<dbReference type="InterPro" id="IPR036188">
    <property type="entry name" value="FAD/NAD-bd_sf"/>
</dbReference>
<dbReference type="InterPro" id="IPR000447">
    <property type="entry name" value="G3P_DH_FAD-dep"/>
</dbReference>
<accession>A0A0J9E9P2</accession>
<organism evidence="9 10">
    <name type="scientific">Candidatus Rhodobacter oscarellae</name>
    <dbReference type="NCBI Taxonomy" id="1675527"/>
    <lineage>
        <taxon>Bacteria</taxon>
        <taxon>Pseudomonadati</taxon>
        <taxon>Pseudomonadota</taxon>
        <taxon>Alphaproteobacteria</taxon>
        <taxon>Rhodobacterales</taxon>
        <taxon>Rhodobacter group</taxon>
        <taxon>Rhodobacter</taxon>
    </lineage>
</organism>
<evidence type="ECO:0000256" key="1">
    <source>
        <dbReference type="ARBA" id="ARBA00001974"/>
    </source>
</evidence>
<dbReference type="NCBIfam" id="NF009906">
    <property type="entry name" value="PRK13369.1"/>
    <property type="match status" value="1"/>
</dbReference>
<dbReference type="Proteomes" id="UP000037178">
    <property type="component" value="Unassembled WGS sequence"/>
</dbReference>
<evidence type="ECO:0000259" key="8">
    <source>
        <dbReference type="Pfam" id="PF16901"/>
    </source>
</evidence>
<comment type="catalytic activity">
    <reaction evidence="6">
        <text>a quinone + sn-glycerol 3-phosphate = dihydroxyacetone phosphate + a quinol</text>
        <dbReference type="Rhea" id="RHEA:18977"/>
        <dbReference type="ChEBI" id="CHEBI:24646"/>
        <dbReference type="ChEBI" id="CHEBI:57597"/>
        <dbReference type="ChEBI" id="CHEBI:57642"/>
        <dbReference type="ChEBI" id="CHEBI:132124"/>
        <dbReference type="EC" id="1.1.5.3"/>
    </reaction>
</comment>
<dbReference type="AlphaFoldDB" id="A0A0J9E9P2"/>
<evidence type="ECO:0000313" key="10">
    <source>
        <dbReference type="Proteomes" id="UP000037178"/>
    </source>
</evidence>
<evidence type="ECO:0000256" key="5">
    <source>
        <dbReference type="ARBA" id="ARBA00023002"/>
    </source>
</evidence>
<dbReference type="Pfam" id="PF16901">
    <property type="entry name" value="DAO_C"/>
    <property type="match status" value="1"/>
</dbReference>
<reference evidence="9 10" key="1">
    <citation type="submission" date="2015-06" db="EMBL/GenBank/DDBJ databases">
        <title>Draft genome sequence of an Alphaproteobacteria species associated to the Mediterranean sponge Oscarella lobularis.</title>
        <authorList>
            <person name="Jourda C."/>
            <person name="Santini S."/>
            <person name="Claverie J.-M."/>
        </authorList>
    </citation>
    <scope>NUCLEOTIDE SEQUENCE [LARGE SCALE GENOMIC DNA]</scope>
    <source>
        <strain evidence="9">IGS</strain>
    </source>
</reference>
<comment type="cofactor">
    <cofactor evidence="1 6">
        <name>FAD</name>
        <dbReference type="ChEBI" id="CHEBI:57692"/>
    </cofactor>
</comment>